<evidence type="ECO:0000313" key="2">
    <source>
        <dbReference type="EMBL" id="MCA9383517.1"/>
    </source>
</evidence>
<feature type="transmembrane region" description="Helical" evidence="1">
    <location>
        <begin position="218"/>
        <end position="235"/>
    </location>
</feature>
<feature type="transmembrane region" description="Helical" evidence="1">
    <location>
        <begin position="171"/>
        <end position="188"/>
    </location>
</feature>
<dbReference type="InterPro" id="IPR053160">
    <property type="entry name" value="MFS_DHA3_Transporter"/>
</dbReference>
<feature type="transmembrane region" description="Helical" evidence="1">
    <location>
        <begin position="47"/>
        <end position="65"/>
    </location>
</feature>
<feature type="transmembrane region" description="Helical" evidence="1">
    <location>
        <begin position="371"/>
        <end position="391"/>
    </location>
</feature>
<keyword evidence="1" id="KW-1133">Transmembrane helix</keyword>
<evidence type="ECO:0000256" key="1">
    <source>
        <dbReference type="SAM" id="Phobius"/>
    </source>
</evidence>
<dbReference type="AlphaFoldDB" id="A0A955RJ81"/>
<dbReference type="Pfam" id="PF07690">
    <property type="entry name" value="MFS_1"/>
    <property type="match status" value="1"/>
</dbReference>
<feature type="transmembrane region" description="Helical" evidence="1">
    <location>
        <begin position="285"/>
        <end position="302"/>
    </location>
</feature>
<dbReference type="PANTHER" id="PTHR23530:SF1">
    <property type="entry name" value="PERMEASE, MAJOR FACILITATOR SUPERFAMILY-RELATED"/>
    <property type="match status" value="1"/>
</dbReference>
<gene>
    <name evidence="2" type="ORF">KC909_04070</name>
</gene>
<accession>A0A955RJ81</accession>
<sequence length="395" mass="44348">MRNILKLPSIEERNIQIFYINNVLHNAWFFIGNWIFFWTLYMSYTQLGWVDAIGFGFGLLMEIPTGAVADFFGKRKTIILATLLSAIGILTFTFGRAYTPMLIGFLIAQLGWALYSGSGEALAYDTLLEKKKEETFEDVISTAHSLRLVTIVVCSVVGIWVYSIANYLPQFIWGIAYLITFAISFFIIEPKVDSYVFSWRGYFKQFKSGFKTLLRRDLLVYTLPLLMLMVVYTIYDIGLVRPAVSLVNNLNDVGQSIVFALASLSAAALVYFLPKLRKYITDYSLSTILILVSSITFLMLGFRLGPVMAIPMILLGTTGGASSPLLSIIINKHTKSEERATTLSTAAFVSTLPYALSASFIGWAIDSDNFLYFVFPVVLISLFVWGISFVLHRSK</sequence>
<dbReference type="Proteomes" id="UP000783287">
    <property type="component" value="Unassembled WGS sequence"/>
</dbReference>
<feature type="transmembrane region" description="Helical" evidence="1">
    <location>
        <begin position="342"/>
        <end position="365"/>
    </location>
</feature>
<keyword evidence="1" id="KW-0472">Membrane</keyword>
<evidence type="ECO:0000313" key="3">
    <source>
        <dbReference type="Proteomes" id="UP000783287"/>
    </source>
</evidence>
<feature type="transmembrane region" description="Helical" evidence="1">
    <location>
        <begin position="101"/>
        <end position="124"/>
    </location>
</feature>
<feature type="transmembrane region" description="Helical" evidence="1">
    <location>
        <begin position="20"/>
        <end position="41"/>
    </location>
</feature>
<organism evidence="2 3">
    <name type="scientific">Candidatus Dojkabacteria bacterium</name>
    <dbReference type="NCBI Taxonomy" id="2099670"/>
    <lineage>
        <taxon>Bacteria</taxon>
        <taxon>Candidatus Dojkabacteria</taxon>
    </lineage>
</organism>
<dbReference type="InterPro" id="IPR011701">
    <property type="entry name" value="MFS"/>
</dbReference>
<dbReference type="InterPro" id="IPR036259">
    <property type="entry name" value="MFS_trans_sf"/>
</dbReference>
<reference evidence="2" key="1">
    <citation type="submission" date="2020-04" db="EMBL/GenBank/DDBJ databases">
        <authorList>
            <person name="Zhang T."/>
        </authorList>
    </citation>
    <scope>NUCLEOTIDE SEQUENCE</scope>
    <source>
        <strain evidence="2">HKST-UBA14</strain>
    </source>
</reference>
<dbReference type="PANTHER" id="PTHR23530">
    <property type="entry name" value="TRANSPORT PROTEIN-RELATED"/>
    <property type="match status" value="1"/>
</dbReference>
<comment type="caution">
    <text evidence="2">The sequence shown here is derived from an EMBL/GenBank/DDBJ whole genome shotgun (WGS) entry which is preliminary data.</text>
</comment>
<dbReference type="SUPFAM" id="SSF103473">
    <property type="entry name" value="MFS general substrate transporter"/>
    <property type="match status" value="1"/>
</dbReference>
<dbReference type="GO" id="GO:0022857">
    <property type="term" value="F:transmembrane transporter activity"/>
    <property type="evidence" value="ECO:0007669"/>
    <property type="project" value="InterPro"/>
</dbReference>
<reference evidence="2" key="2">
    <citation type="journal article" date="2021" name="Microbiome">
        <title>Successional dynamics and alternative stable states in a saline activated sludge microbial community over 9 years.</title>
        <authorList>
            <person name="Wang Y."/>
            <person name="Ye J."/>
            <person name="Ju F."/>
            <person name="Liu L."/>
            <person name="Boyd J.A."/>
            <person name="Deng Y."/>
            <person name="Parks D.H."/>
            <person name="Jiang X."/>
            <person name="Yin X."/>
            <person name="Woodcroft B.J."/>
            <person name="Tyson G.W."/>
            <person name="Hugenholtz P."/>
            <person name="Polz M.F."/>
            <person name="Zhang T."/>
        </authorList>
    </citation>
    <scope>NUCLEOTIDE SEQUENCE</scope>
    <source>
        <strain evidence="2">HKST-UBA14</strain>
    </source>
</reference>
<feature type="transmembrane region" description="Helical" evidence="1">
    <location>
        <begin position="255"/>
        <end position="273"/>
    </location>
</feature>
<feature type="transmembrane region" description="Helical" evidence="1">
    <location>
        <begin position="145"/>
        <end position="165"/>
    </location>
</feature>
<dbReference type="EMBL" id="JAGQLK010000082">
    <property type="protein sequence ID" value="MCA9383517.1"/>
    <property type="molecule type" value="Genomic_DNA"/>
</dbReference>
<dbReference type="Gene3D" id="1.20.1250.20">
    <property type="entry name" value="MFS general substrate transporter like domains"/>
    <property type="match status" value="2"/>
</dbReference>
<feature type="transmembrane region" description="Helical" evidence="1">
    <location>
        <begin position="77"/>
        <end position="95"/>
    </location>
</feature>
<feature type="transmembrane region" description="Helical" evidence="1">
    <location>
        <begin position="308"/>
        <end position="330"/>
    </location>
</feature>
<proteinExistence type="predicted"/>
<keyword evidence="1" id="KW-0812">Transmembrane</keyword>
<name>A0A955RJ81_9BACT</name>
<protein>
    <submittedName>
        <fullName evidence="2">MFS transporter</fullName>
    </submittedName>
</protein>